<dbReference type="AlphaFoldDB" id="A0A9W9DYI9"/>
<evidence type="ECO:0000256" key="11">
    <source>
        <dbReference type="ARBA" id="ARBA00049564"/>
    </source>
</evidence>
<dbReference type="GO" id="GO:0002143">
    <property type="term" value="P:tRNA wobble position uridine thiolation"/>
    <property type="evidence" value="ECO:0007669"/>
    <property type="project" value="TreeGrafter"/>
</dbReference>
<dbReference type="Gene3D" id="2.40.30.10">
    <property type="entry name" value="Translation factors"/>
    <property type="match status" value="1"/>
</dbReference>
<comment type="function">
    <text evidence="1">Catalyzes the 2-thiolation of uridine at the wobble position (U34) of mitochondrial tRNA(Lys), tRNA(Glu) and tRNA(Gln). Required for the formation of 5-taurinomethyl-2-thiouridine (tm5s2U) of mitochondrial tRNA(Lys), tRNA(Glu), and tRNA(Gln) at the wobble position. ATP is required to activate the C2 atom of the wobble base.</text>
</comment>
<evidence type="ECO:0000256" key="8">
    <source>
        <dbReference type="ARBA" id="ARBA00022840"/>
    </source>
</evidence>
<evidence type="ECO:0000313" key="15">
    <source>
        <dbReference type="EMBL" id="KAJ4491383.1"/>
    </source>
</evidence>
<dbReference type="GO" id="GO:0016783">
    <property type="term" value="F:sulfurtransferase activity"/>
    <property type="evidence" value="ECO:0007669"/>
    <property type="project" value="InterPro"/>
</dbReference>
<comment type="catalytic activity">
    <reaction evidence="11">
        <text>5-taurinomethyluridine(34) in tRNA + S-sulfanyl-L-cysteinyl-[protein] + AH2 + ATP = 5-taurinomethyl-2-thiouridine(34) in tRNA + L-cysteinyl-[protein] + A + AMP + diphosphate + H(+)</text>
        <dbReference type="Rhea" id="RHEA:47040"/>
        <dbReference type="Rhea" id="RHEA-COMP:10131"/>
        <dbReference type="Rhea" id="RHEA-COMP:11726"/>
        <dbReference type="Rhea" id="RHEA-COMP:11732"/>
        <dbReference type="Rhea" id="RHEA-COMP:11733"/>
        <dbReference type="ChEBI" id="CHEBI:13193"/>
        <dbReference type="ChEBI" id="CHEBI:15378"/>
        <dbReference type="ChEBI" id="CHEBI:17499"/>
        <dbReference type="ChEBI" id="CHEBI:29950"/>
        <dbReference type="ChEBI" id="CHEBI:30616"/>
        <dbReference type="ChEBI" id="CHEBI:33019"/>
        <dbReference type="ChEBI" id="CHEBI:61963"/>
        <dbReference type="ChEBI" id="CHEBI:87171"/>
        <dbReference type="ChEBI" id="CHEBI:87172"/>
        <dbReference type="ChEBI" id="CHEBI:456215"/>
        <dbReference type="EC" id="2.8.1.14"/>
    </reaction>
</comment>
<accession>A0A9W9DYI9</accession>
<dbReference type="GO" id="GO:0000049">
    <property type="term" value="F:tRNA binding"/>
    <property type="evidence" value="ECO:0007669"/>
    <property type="project" value="UniProtKB-KW"/>
</dbReference>
<dbReference type="InterPro" id="IPR004506">
    <property type="entry name" value="MnmA-like"/>
</dbReference>
<dbReference type="InterPro" id="IPR046884">
    <property type="entry name" value="MnmA-like_central"/>
</dbReference>
<dbReference type="FunFam" id="3.40.50.620:FF:000115">
    <property type="entry name" value="tRNA-specific 2-thiouridylase MnmA"/>
    <property type="match status" value="1"/>
</dbReference>
<dbReference type="Gene3D" id="3.40.50.620">
    <property type="entry name" value="HUPs"/>
    <property type="match status" value="1"/>
</dbReference>
<dbReference type="NCBIfam" id="TIGR00420">
    <property type="entry name" value="trmU"/>
    <property type="match status" value="1"/>
</dbReference>
<keyword evidence="4" id="KW-0820">tRNA-binding</keyword>
<dbReference type="Gene3D" id="2.30.30.280">
    <property type="entry name" value="Adenine nucleotide alpha hydrolases-like domains"/>
    <property type="match status" value="1"/>
</dbReference>
<dbReference type="HAMAP" id="MF_00144">
    <property type="entry name" value="tRNA_thiouridyl_MnmA"/>
    <property type="match status" value="1"/>
</dbReference>
<evidence type="ECO:0000256" key="9">
    <source>
        <dbReference type="ARBA" id="ARBA00022884"/>
    </source>
</evidence>
<evidence type="ECO:0000256" key="3">
    <source>
        <dbReference type="ARBA" id="ARBA00011953"/>
    </source>
</evidence>
<evidence type="ECO:0000256" key="12">
    <source>
        <dbReference type="SAM" id="MobiDB-lite"/>
    </source>
</evidence>
<evidence type="ECO:0000256" key="2">
    <source>
        <dbReference type="ARBA" id="ARBA00006191"/>
    </source>
</evidence>
<dbReference type="SUPFAM" id="SSF52402">
    <property type="entry name" value="Adenine nucleotide alpha hydrolases-like"/>
    <property type="match status" value="1"/>
</dbReference>
<evidence type="ECO:0000256" key="6">
    <source>
        <dbReference type="ARBA" id="ARBA00022694"/>
    </source>
</evidence>
<dbReference type="Pfam" id="PF20259">
    <property type="entry name" value="tRNA_Me_trans_M"/>
    <property type="match status" value="1"/>
</dbReference>
<evidence type="ECO:0000256" key="5">
    <source>
        <dbReference type="ARBA" id="ARBA00022679"/>
    </source>
</evidence>
<evidence type="ECO:0000259" key="13">
    <source>
        <dbReference type="Pfam" id="PF20258"/>
    </source>
</evidence>
<evidence type="ECO:0000256" key="7">
    <source>
        <dbReference type="ARBA" id="ARBA00022741"/>
    </source>
</evidence>
<dbReference type="EC" id="2.8.1.14" evidence="3"/>
<dbReference type="CDD" id="cd01998">
    <property type="entry name" value="MnmA_TRMU-like"/>
    <property type="match status" value="1"/>
</dbReference>
<keyword evidence="5 15" id="KW-0808">Transferase</keyword>
<evidence type="ECO:0000256" key="1">
    <source>
        <dbReference type="ARBA" id="ARBA00003986"/>
    </source>
</evidence>
<dbReference type="GO" id="GO:0005524">
    <property type="term" value="F:ATP binding"/>
    <property type="evidence" value="ECO:0007669"/>
    <property type="project" value="UniProtKB-KW"/>
</dbReference>
<dbReference type="Pfam" id="PF03054">
    <property type="entry name" value="tRNA_Me_trans"/>
    <property type="match status" value="1"/>
</dbReference>
<keyword evidence="9" id="KW-0694">RNA-binding</keyword>
<feature type="region of interest" description="Disordered" evidence="12">
    <location>
        <begin position="419"/>
        <end position="454"/>
    </location>
</feature>
<feature type="domain" description="tRNA-specific 2-thiouridylase MnmA-like central" evidence="14">
    <location>
        <begin position="241"/>
        <end position="302"/>
    </location>
</feature>
<name>A0A9W9DYI9_9AGAR</name>
<dbReference type="InterPro" id="IPR023382">
    <property type="entry name" value="MnmA-like_central_sf"/>
</dbReference>
<evidence type="ECO:0000256" key="4">
    <source>
        <dbReference type="ARBA" id="ARBA00022555"/>
    </source>
</evidence>
<evidence type="ECO:0000256" key="10">
    <source>
        <dbReference type="ARBA" id="ARBA00023157"/>
    </source>
</evidence>
<comment type="similarity">
    <text evidence="2">Belongs to the MnmA/TRMU family.</text>
</comment>
<keyword evidence="6" id="KW-0819">tRNA processing</keyword>
<evidence type="ECO:0000313" key="16">
    <source>
        <dbReference type="Proteomes" id="UP001150238"/>
    </source>
</evidence>
<sequence length="454" mass="51062">MAAARLCSRVAFKRYYSRTLSTHAYREPMPGDKVVVGMSGGVDSSVTARLLANQDYDLSAIFMRNWDTRDESGTDKGCEWEKDWDDVQRVCKSLGIPCTMIDLSREYWNRIFQPALDVWESGSTPNPDVWCNREIKFGALLERLPVDPITGISWFATGHYARKRWSPNGRPQLLSAKDQTKDQSYYLSSISEQGLARALFPLGEITKLEVRELARKYRLETAEKPESMGLCFVGERGKFSQFLNSYLRPNPGPIIDSMMQKVIGQHEGLWTYTIGENAKVAGQPFKMFVSHKDPIKNAIYVVPSSNHQALLEHRVICKEWKWIWNDAPPATVFEPAGFRAAVKVRHRQDVQSCIAKTAHDGKLEIITNEPMRGVSPGQVAALWDGDWCLGCGVIAATGNSLLQPRHIVDGQFNPSRVAKQVDQFQKKRNTKSTGEGPPERSQLQQTSPGSKIPT</sequence>
<feature type="domain" description="tRNA-specific 2-thiouridylase MnmA-like C-terminal" evidence="13">
    <location>
        <begin position="315"/>
        <end position="394"/>
    </location>
</feature>
<evidence type="ECO:0000259" key="14">
    <source>
        <dbReference type="Pfam" id="PF20259"/>
    </source>
</evidence>
<dbReference type="Proteomes" id="UP001150238">
    <property type="component" value="Unassembled WGS sequence"/>
</dbReference>
<dbReference type="NCBIfam" id="NF001138">
    <property type="entry name" value="PRK00143.1"/>
    <property type="match status" value="1"/>
</dbReference>
<dbReference type="InterPro" id="IPR046885">
    <property type="entry name" value="MnmA-like_C"/>
</dbReference>
<organism evidence="15 16">
    <name type="scientific">Lentinula lateritia</name>
    <dbReference type="NCBI Taxonomy" id="40482"/>
    <lineage>
        <taxon>Eukaryota</taxon>
        <taxon>Fungi</taxon>
        <taxon>Dikarya</taxon>
        <taxon>Basidiomycota</taxon>
        <taxon>Agaricomycotina</taxon>
        <taxon>Agaricomycetes</taxon>
        <taxon>Agaricomycetidae</taxon>
        <taxon>Agaricales</taxon>
        <taxon>Marasmiineae</taxon>
        <taxon>Omphalotaceae</taxon>
        <taxon>Lentinula</taxon>
    </lineage>
</organism>
<feature type="compositionally biased region" description="Polar residues" evidence="12">
    <location>
        <begin position="441"/>
        <end position="454"/>
    </location>
</feature>
<keyword evidence="10" id="KW-1015">Disulfide bond</keyword>
<dbReference type="InterPro" id="IPR014729">
    <property type="entry name" value="Rossmann-like_a/b/a_fold"/>
</dbReference>
<dbReference type="Pfam" id="PF20258">
    <property type="entry name" value="tRNA_Me_trans_C"/>
    <property type="match status" value="1"/>
</dbReference>
<reference evidence="15" key="1">
    <citation type="submission" date="2022-08" db="EMBL/GenBank/DDBJ databases">
        <authorList>
            <consortium name="DOE Joint Genome Institute"/>
            <person name="Min B."/>
            <person name="Riley R."/>
            <person name="Sierra-Patev S."/>
            <person name="Naranjo-Ortiz M."/>
            <person name="Looney B."/>
            <person name="Konkel Z."/>
            <person name="Slot J.C."/>
            <person name="Sakamoto Y."/>
            <person name="Steenwyk J.L."/>
            <person name="Rokas A."/>
            <person name="Carro J."/>
            <person name="Camarero S."/>
            <person name="Ferreira P."/>
            <person name="Molpeceres G."/>
            <person name="Ruiz-Duenas F.J."/>
            <person name="Serrano A."/>
            <person name="Henrissat B."/>
            <person name="Drula E."/>
            <person name="Hughes K.W."/>
            <person name="Mata J.L."/>
            <person name="Ishikawa N.K."/>
            <person name="Vargas-Isla R."/>
            <person name="Ushijima S."/>
            <person name="Smith C.A."/>
            <person name="Ahrendt S."/>
            <person name="Andreopoulos W."/>
            <person name="He G."/>
            <person name="Labutti K."/>
            <person name="Lipzen A."/>
            <person name="Ng V."/>
            <person name="Sandor L."/>
            <person name="Barry K."/>
            <person name="Martinez A.T."/>
            <person name="Xiao Y."/>
            <person name="Gibbons J.G."/>
            <person name="Terashima K."/>
            <person name="Hibbett D.S."/>
            <person name="Grigoriev I.V."/>
        </authorList>
    </citation>
    <scope>NUCLEOTIDE SEQUENCE</scope>
    <source>
        <strain evidence="15">Sp2 HRB7682 ss15</strain>
    </source>
</reference>
<dbReference type="GO" id="GO:0005739">
    <property type="term" value="C:mitochondrion"/>
    <property type="evidence" value="ECO:0007669"/>
    <property type="project" value="TreeGrafter"/>
</dbReference>
<proteinExistence type="inferred from homology"/>
<gene>
    <name evidence="15" type="ORF">C8J55DRAFT_504075</name>
</gene>
<comment type="caution">
    <text evidence="15">The sequence shown here is derived from an EMBL/GenBank/DDBJ whole genome shotgun (WGS) entry which is preliminary data.</text>
</comment>
<dbReference type="PANTHER" id="PTHR11933">
    <property type="entry name" value="TRNA 5-METHYLAMINOMETHYL-2-THIOURIDYLATE -METHYLTRANSFERASE"/>
    <property type="match status" value="1"/>
</dbReference>
<dbReference type="PANTHER" id="PTHR11933:SF5">
    <property type="entry name" value="MITOCHONDRIAL TRNA-SPECIFIC 2-THIOURIDYLASE 1"/>
    <property type="match status" value="1"/>
</dbReference>
<keyword evidence="7" id="KW-0547">Nucleotide-binding</keyword>
<reference evidence="15" key="2">
    <citation type="journal article" date="2023" name="Proc. Natl. Acad. Sci. U.S.A.">
        <title>A global phylogenomic analysis of the shiitake genus Lentinula.</title>
        <authorList>
            <person name="Sierra-Patev S."/>
            <person name="Min B."/>
            <person name="Naranjo-Ortiz M."/>
            <person name="Looney B."/>
            <person name="Konkel Z."/>
            <person name="Slot J.C."/>
            <person name="Sakamoto Y."/>
            <person name="Steenwyk J.L."/>
            <person name="Rokas A."/>
            <person name="Carro J."/>
            <person name="Camarero S."/>
            <person name="Ferreira P."/>
            <person name="Molpeceres G."/>
            <person name="Ruiz-Duenas F.J."/>
            <person name="Serrano A."/>
            <person name="Henrissat B."/>
            <person name="Drula E."/>
            <person name="Hughes K.W."/>
            <person name="Mata J.L."/>
            <person name="Ishikawa N.K."/>
            <person name="Vargas-Isla R."/>
            <person name="Ushijima S."/>
            <person name="Smith C.A."/>
            <person name="Donoghue J."/>
            <person name="Ahrendt S."/>
            <person name="Andreopoulos W."/>
            <person name="He G."/>
            <person name="LaButti K."/>
            <person name="Lipzen A."/>
            <person name="Ng V."/>
            <person name="Riley R."/>
            <person name="Sandor L."/>
            <person name="Barry K."/>
            <person name="Martinez A.T."/>
            <person name="Xiao Y."/>
            <person name="Gibbons J.G."/>
            <person name="Terashima K."/>
            <person name="Grigoriev I.V."/>
            <person name="Hibbett D."/>
        </authorList>
    </citation>
    <scope>NUCLEOTIDE SEQUENCE</scope>
    <source>
        <strain evidence="15">Sp2 HRB7682 ss15</strain>
    </source>
</reference>
<dbReference type="EMBL" id="JANVFS010000006">
    <property type="protein sequence ID" value="KAJ4491383.1"/>
    <property type="molecule type" value="Genomic_DNA"/>
</dbReference>
<keyword evidence="8" id="KW-0067">ATP-binding</keyword>
<protein>
    <recommendedName>
        <fullName evidence="3">tRNA-5-taurinomethyluridine 2-sulfurtransferase</fullName>
        <ecNumber evidence="3">2.8.1.14</ecNumber>
    </recommendedName>
</protein>